<dbReference type="CDD" id="cd03801">
    <property type="entry name" value="GT4_PimA-like"/>
    <property type="match status" value="1"/>
</dbReference>
<dbReference type="KEGG" id="cof:FOZ74_09600"/>
<gene>
    <name evidence="4" type="ORF">FOZ74_09600</name>
</gene>
<evidence type="ECO:0000313" key="5">
    <source>
        <dbReference type="Proteomes" id="UP000321199"/>
    </source>
</evidence>
<dbReference type="PANTHER" id="PTHR46401:SF2">
    <property type="entry name" value="GLYCOSYLTRANSFERASE WBBK-RELATED"/>
    <property type="match status" value="1"/>
</dbReference>
<organism evidence="4 5">
    <name type="scientific">Comamonas flocculans</name>
    <dbReference type="NCBI Taxonomy" id="2597701"/>
    <lineage>
        <taxon>Bacteria</taxon>
        <taxon>Pseudomonadati</taxon>
        <taxon>Pseudomonadota</taxon>
        <taxon>Betaproteobacteria</taxon>
        <taxon>Burkholderiales</taxon>
        <taxon>Comamonadaceae</taxon>
        <taxon>Comamonas</taxon>
    </lineage>
</organism>
<protein>
    <submittedName>
        <fullName evidence="4">Glycosyltransferase family 4 protein</fullName>
    </submittedName>
</protein>
<evidence type="ECO:0000259" key="2">
    <source>
        <dbReference type="Pfam" id="PF00534"/>
    </source>
</evidence>
<dbReference type="OrthoDB" id="9816424at2"/>
<keyword evidence="1 4" id="KW-0808">Transferase</keyword>
<dbReference type="InterPro" id="IPR028098">
    <property type="entry name" value="Glyco_trans_4-like_N"/>
</dbReference>
<dbReference type="Gene3D" id="3.40.50.2000">
    <property type="entry name" value="Glycogen Phosphorylase B"/>
    <property type="match status" value="2"/>
</dbReference>
<keyword evidence="5" id="KW-1185">Reference proteome</keyword>
<name>A0A5B8S1M2_9BURK</name>
<feature type="domain" description="Glycosyl transferase family 1" evidence="2">
    <location>
        <begin position="209"/>
        <end position="347"/>
    </location>
</feature>
<dbReference type="PANTHER" id="PTHR46401">
    <property type="entry name" value="GLYCOSYLTRANSFERASE WBBK-RELATED"/>
    <property type="match status" value="1"/>
</dbReference>
<dbReference type="Pfam" id="PF00534">
    <property type="entry name" value="Glycos_transf_1"/>
    <property type="match status" value="1"/>
</dbReference>
<dbReference type="EMBL" id="CP042344">
    <property type="protein sequence ID" value="QEA14547.1"/>
    <property type="molecule type" value="Genomic_DNA"/>
</dbReference>
<dbReference type="InterPro" id="IPR001296">
    <property type="entry name" value="Glyco_trans_1"/>
</dbReference>
<proteinExistence type="predicted"/>
<reference evidence="4 5" key="1">
    <citation type="submission" date="2019-07" db="EMBL/GenBank/DDBJ databases">
        <title>Complete genome sequence of Comamonas sp. NLF 7-7 isolated from livestock.</title>
        <authorList>
            <person name="Kim D.H."/>
            <person name="Kim J.G."/>
        </authorList>
    </citation>
    <scope>NUCLEOTIDE SEQUENCE [LARGE SCALE GENOMIC DNA]</scope>
    <source>
        <strain evidence="4 5">NLF 7-7</strain>
    </source>
</reference>
<feature type="domain" description="Glycosyltransferase subfamily 4-like N-terminal" evidence="3">
    <location>
        <begin position="23"/>
        <end position="193"/>
    </location>
</feature>
<dbReference type="AlphaFoldDB" id="A0A5B8S1M2"/>
<accession>A0A5B8S1M2</accession>
<dbReference type="Proteomes" id="UP000321199">
    <property type="component" value="Chromosome"/>
</dbReference>
<evidence type="ECO:0000259" key="3">
    <source>
        <dbReference type="Pfam" id="PF13439"/>
    </source>
</evidence>
<dbReference type="GO" id="GO:0009103">
    <property type="term" value="P:lipopolysaccharide biosynthetic process"/>
    <property type="evidence" value="ECO:0007669"/>
    <property type="project" value="TreeGrafter"/>
</dbReference>
<evidence type="ECO:0000256" key="1">
    <source>
        <dbReference type="ARBA" id="ARBA00022679"/>
    </source>
</evidence>
<evidence type="ECO:0000313" key="4">
    <source>
        <dbReference type="EMBL" id="QEA14547.1"/>
    </source>
</evidence>
<dbReference type="GO" id="GO:0016757">
    <property type="term" value="F:glycosyltransferase activity"/>
    <property type="evidence" value="ECO:0007669"/>
    <property type="project" value="InterPro"/>
</dbReference>
<dbReference type="Pfam" id="PF13439">
    <property type="entry name" value="Glyco_transf_4"/>
    <property type="match status" value="1"/>
</dbReference>
<sequence>MKILHCCLSNFYIDGFNYQENMLVREHVRAGHEVLVLASTENYNAQGQLSYSVPGRYRGNDGAEVLRLPYRRLGPHALMKKIRAYPRVYRQLRIAKPDVIMFHGTCAWELLTVLRYKKNNPSVKLYVDSHEDFNNSARSFISKNILHYLFYRSIFRKSIPYVEKVLCISTETMDFIGGFYGCPKDKMEYFPLGGVIFDDATHRANRVDVREKYEIPPDTLVFLQSGKFDKKKKLTEALEAFQKIPYAENVQYLIAGVLQDDVKAEVEALLAKDDRIRFLGWKKAQELMQLLCAADVYVQPGSQSATLQNSICCRCAVMVDDVPSHHPFVKGNGWMVHGAEALVRAFDAAIHAFQEGCLEQMRARSLSIARQLLDYEKMAQRLTS</sequence>
<dbReference type="SUPFAM" id="SSF53756">
    <property type="entry name" value="UDP-Glycosyltransferase/glycogen phosphorylase"/>
    <property type="match status" value="1"/>
</dbReference>